<dbReference type="HOGENOM" id="CLU_1628575_0_0_1"/>
<gene>
    <name evidence="2" type="primary">Cre-ugt-51</name>
    <name evidence="2" type="ORF">CRE_02567</name>
</gene>
<organism evidence="3">
    <name type="scientific">Caenorhabditis remanei</name>
    <name type="common">Caenorhabditis vulgaris</name>
    <dbReference type="NCBI Taxonomy" id="31234"/>
    <lineage>
        <taxon>Eukaryota</taxon>
        <taxon>Metazoa</taxon>
        <taxon>Ecdysozoa</taxon>
        <taxon>Nematoda</taxon>
        <taxon>Chromadorea</taxon>
        <taxon>Rhabditida</taxon>
        <taxon>Rhabditina</taxon>
        <taxon>Rhabditomorpha</taxon>
        <taxon>Rhabditoidea</taxon>
        <taxon>Rhabditidae</taxon>
        <taxon>Peloderinae</taxon>
        <taxon>Caenorhabditis</taxon>
    </lineage>
</organism>
<dbReference type="Proteomes" id="UP000008281">
    <property type="component" value="Unassembled WGS sequence"/>
</dbReference>
<dbReference type="STRING" id="31234.E3N4V0"/>
<dbReference type="OrthoDB" id="616263at2759"/>
<evidence type="ECO:0000256" key="1">
    <source>
        <dbReference type="SAM" id="MobiDB-lite"/>
    </source>
</evidence>
<name>E3N4V0_CAERE</name>
<keyword evidence="3" id="KW-1185">Reference proteome</keyword>
<reference evidence="2" key="1">
    <citation type="submission" date="2007-07" db="EMBL/GenBank/DDBJ databases">
        <title>PCAP assembly of the Caenorhabditis remanei genome.</title>
        <authorList>
            <consortium name="The Caenorhabditis remanei Sequencing Consortium"/>
            <person name="Wilson R.K."/>
        </authorList>
    </citation>
    <scope>NUCLEOTIDE SEQUENCE [LARGE SCALE GENOMIC DNA]</scope>
    <source>
        <strain evidence="2">PB4641</strain>
    </source>
</reference>
<sequence length="163" mass="18216">MDTAAALDHSAKRAHLKKGSHVNEKSSAGLTAEGGEDRLVSYKTATTWFKNSKEENYNLDDKSHSGRSRLDIDDDITDVLEDEPRSSILEVSSHTGPSFATIFRHQKEYGRTAEYRQVISQELTDSQLKRSCDLSQSLLRRSLCSVASVVLIRFSNIVLEIAE</sequence>
<dbReference type="EMBL" id="DS268528">
    <property type="protein sequence ID" value="EFO86495.1"/>
    <property type="molecule type" value="Genomic_DNA"/>
</dbReference>
<proteinExistence type="predicted"/>
<dbReference type="AlphaFoldDB" id="E3N4V0"/>
<evidence type="ECO:0000313" key="2">
    <source>
        <dbReference type="EMBL" id="EFO86495.1"/>
    </source>
</evidence>
<feature type="region of interest" description="Disordered" evidence="1">
    <location>
        <begin position="1"/>
        <end position="31"/>
    </location>
</feature>
<dbReference type="InParanoid" id="E3N4V0"/>
<accession>E3N4V0</accession>
<protein>
    <submittedName>
        <fullName evidence="2">CRE-UGT-51 protein</fullName>
    </submittedName>
</protein>
<evidence type="ECO:0000313" key="3">
    <source>
        <dbReference type="Proteomes" id="UP000008281"/>
    </source>
</evidence>